<dbReference type="EMBL" id="UINC01217492">
    <property type="protein sequence ID" value="SVE44106.1"/>
    <property type="molecule type" value="Genomic_DNA"/>
</dbReference>
<dbReference type="AlphaFoldDB" id="A0A383DHZ8"/>
<protein>
    <submittedName>
        <fullName evidence="1">Uncharacterized protein</fullName>
    </submittedName>
</protein>
<organism evidence="1">
    <name type="scientific">marine metagenome</name>
    <dbReference type="NCBI Taxonomy" id="408172"/>
    <lineage>
        <taxon>unclassified sequences</taxon>
        <taxon>metagenomes</taxon>
        <taxon>ecological metagenomes</taxon>
    </lineage>
</organism>
<reference evidence="1" key="1">
    <citation type="submission" date="2018-05" db="EMBL/GenBank/DDBJ databases">
        <authorList>
            <person name="Lanie J.A."/>
            <person name="Ng W.-L."/>
            <person name="Kazmierczak K.M."/>
            <person name="Andrzejewski T.M."/>
            <person name="Davidsen T.M."/>
            <person name="Wayne K.J."/>
            <person name="Tettelin H."/>
            <person name="Glass J.I."/>
            <person name="Rusch D."/>
            <person name="Podicherti R."/>
            <person name="Tsui H.-C.T."/>
            <person name="Winkler M.E."/>
        </authorList>
    </citation>
    <scope>NUCLEOTIDE SEQUENCE</scope>
</reference>
<name>A0A383DHZ8_9ZZZZ</name>
<sequence>MVDLMVQVMREEPINGLRPKLKDMTDAAGWLMDRAFGKPLAQVEARSLNVDMSLSELSSENLLAALNIAKSSRE</sequence>
<proteinExistence type="predicted"/>
<accession>A0A383DHZ8</accession>
<evidence type="ECO:0000313" key="1">
    <source>
        <dbReference type="EMBL" id="SVE44106.1"/>
    </source>
</evidence>
<gene>
    <name evidence="1" type="ORF">METZ01_LOCUS496960</name>
</gene>